<organism evidence="1">
    <name type="scientific">marine metagenome</name>
    <dbReference type="NCBI Taxonomy" id="408172"/>
    <lineage>
        <taxon>unclassified sequences</taxon>
        <taxon>metagenomes</taxon>
        <taxon>ecological metagenomes</taxon>
    </lineage>
</organism>
<gene>
    <name evidence="1" type="ORF">METZ01_LOCUS77863</name>
</gene>
<evidence type="ECO:0008006" key="2">
    <source>
        <dbReference type="Google" id="ProtNLM"/>
    </source>
</evidence>
<evidence type="ECO:0000313" key="1">
    <source>
        <dbReference type="EMBL" id="SVA25009.1"/>
    </source>
</evidence>
<dbReference type="AlphaFoldDB" id="A0A381UA20"/>
<accession>A0A381UA20</accession>
<name>A0A381UA20_9ZZZZ</name>
<reference evidence="1" key="1">
    <citation type="submission" date="2018-05" db="EMBL/GenBank/DDBJ databases">
        <authorList>
            <person name="Lanie J.A."/>
            <person name="Ng W.-L."/>
            <person name="Kazmierczak K.M."/>
            <person name="Andrzejewski T.M."/>
            <person name="Davidsen T.M."/>
            <person name="Wayne K.J."/>
            <person name="Tettelin H."/>
            <person name="Glass J.I."/>
            <person name="Rusch D."/>
            <person name="Podicherti R."/>
            <person name="Tsui H.-C.T."/>
            <person name="Winkler M.E."/>
        </authorList>
    </citation>
    <scope>NUCLEOTIDE SEQUENCE</scope>
</reference>
<dbReference type="EMBL" id="UINC01006024">
    <property type="protein sequence ID" value="SVA25009.1"/>
    <property type="molecule type" value="Genomic_DNA"/>
</dbReference>
<protein>
    <recommendedName>
        <fullName evidence="2">PqqD family protein</fullName>
    </recommendedName>
</protein>
<proteinExistence type="predicted"/>
<sequence>MKADSYPTRGPVYWYTTESGQVIIEREKSLSRFELLLADLLKAPKELQHTLDEMNSMLWKQMDGNIDLASIVARMDLAFAEKISPVNERVVMSIMRLLDLELAVIIEQPEDLSWDVSPGIDHSKGNPSD</sequence>